<feature type="compositionally biased region" description="Low complexity" evidence="11">
    <location>
        <begin position="351"/>
        <end position="380"/>
    </location>
</feature>
<keyword evidence="8" id="KW-1133">Transmembrane helix</keyword>
<dbReference type="GO" id="GO:0046872">
    <property type="term" value="F:metal ion binding"/>
    <property type="evidence" value="ECO:0007669"/>
    <property type="project" value="UniProtKB-KW"/>
</dbReference>
<keyword evidence="7" id="KW-0862">Zinc</keyword>
<dbReference type="InterPro" id="IPR001915">
    <property type="entry name" value="Peptidase_M48"/>
</dbReference>
<evidence type="ECO:0000313" key="13">
    <source>
        <dbReference type="EMBL" id="BBJ53623.1"/>
    </source>
</evidence>
<dbReference type="EMBL" id="AP019621">
    <property type="protein sequence ID" value="BBJ53623.1"/>
    <property type="molecule type" value="Genomic_DNA"/>
</dbReference>
<evidence type="ECO:0000259" key="12">
    <source>
        <dbReference type="Pfam" id="PF01435"/>
    </source>
</evidence>
<feature type="domain" description="Peptidase M48" evidence="12">
    <location>
        <begin position="98"/>
        <end position="277"/>
    </location>
</feature>
<dbReference type="PANTHER" id="PTHR43221">
    <property type="entry name" value="PROTEASE HTPX"/>
    <property type="match status" value="1"/>
</dbReference>
<keyword evidence="9" id="KW-0482">Metalloprotease</keyword>
<evidence type="ECO:0000256" key="11">
    <source>
        <dbReference type="SAM" id="MobiDB-lite"/>
    </source>
</evidence>
<feature type="region of interest" description="Disordered" evidence="11">
    <location>
        <begin position="1"/>
        <end position="22"/>
    </location>
</feature>
<dbReference type="GO" id="GO:0006508">
    <property type="term" value="P:proteolysis"/>
    <property type="evidence" value="ECO:0007669"/>
    <property type="project" value="UniProtKB-KW"/>
</dbReference>
<evidence type="ECO:0000256" key="10">
    <source>
        <dbReference type="ARBA" id="ARBA00023136"/>
    </source>
</evidence>
<keyword evidence="2" id="KW-1003">Cell membrane</keyword>
<evidence type="ECO:0000256" key="1">
    <source>
        <dbReference type="ARBA" id="ARBA00001947"/>
    </source>
</evidence>
<reference evidence="13" key="1">
    <citation type="submission" date="2019-04" db="EMBL/GenBank/DDBJ databases">
        <title>Draft genome sequences of Streptomyces avermitilis MC3.</title>
        <authorList>
            <person name="Komaki H."/>
            <person name="Tamura T."/>
            <person name="Hosoyama A."/>
        </authorList>
    </citation>
    <scope>NUCLEOTIDE SEQUENCE</scope>
    <source>
        <strain evidence="13">MC3</strain>
    </source>
</reference>
<keyword evidence="10" id="KW-0472">Membrane</keyword>
<evidence type="ECO:0000256" key="3">
    <source>
        <dbReference type="ARBA" id="ARBA00022670"/>
    </source>
</evidence>
<evidence type="ECO:0000256" key="6">
    <source>
        <dbReference type="ARBA" id="ARBA00022801"/>
    </source>
</evidence>
<dbReference type="GO" id="GO:0004222">
    <property type="term" value="F:metalloendopeptidase activity"/>
    <property type="evidence" value="ECO:0007669"/>
    <property type="project" value="InterPro"/>
</dbReference>
<proteinExistence type="predicted"/>
<dbReference type="AlphaFoldDB" id="A0A499VGR3"/>
<keyword evidence="3" id="KW-0645">Protease</keyword>
<evidence type="ECO:0000256" key="8">
    <source>
        <dbReference type="ARBA" id="ARBA00022989"/>
    </source>
</evidence>
<sequence>MGEHMSDDSHEHNGHENVPSRQRRRFAGISSRAYEHPADRSALVALRKLSGFDTVFKALSGLLPERSLRLLFLSDSVRVSDAQFAHLNDMLRDACYILDLEKVPPMYVNQDPQPNAMCIGLDEPIIVVTTGLVELLDEEEMRAVIGHEVGHALSGHSVYRTILLFLTSLALRVAWIPLGSLAIMAIVTALREWFRKSELSADRAGLLVGQDLRASMRGLMKIAGGNHLHEMNVDAFLAQAEEYEAGGDLRDSVLKILNVLPRSHPFTTVRAAELKKWGESRDYQRIMDGHYPRRTEDKDASVSDSFRQSAASYASDVKNSKDPLMKLVSDIAGGAGDLGGRVRRGFGGFAGSSPGDAGGSAQDAPPTTPTRTTRAPTATADPGAQEGRGPGPGSDGPRPRPRRPDPEGQASQRSAADPADPRSPGSPGGSHLRLCARRQRAAQGRGAAGRVRIGAGRAARLGRLPREQRVEMVRRVLRAGERPGLDVRDEQLGLVHAQVVAVEAEGQLAPHGEQRRLGLGVGAGRPQCVHQGVVGGDLKGVGAGLGGLQGALYADLAVGELGAGGVEADQPAGGRVPAVRGRVVEALVELVELLRVEQDAYGPGGAAGEHCRVERRLHEVVLDGRQGGDDLAVGEVRGTPGGGQCDALGADAELRGGAVRVQRLGVRGAGDGGLRRQGYDRHPQRLHGLRLGRLVRVADAHVDRGAEGDGDQQDEYQRLPGQTAVEGRPAPYRRGVVPHPLLRGEFLEAGSTDERLVENDGSVLVLPTSGSALGCPLRWVSRPAHTFRVGLPEPR</sequence>
<dbReference type="Gene3D" id="3.30.2010.10">
    <property type="entry name" value="Metalloproteases ('zincins'), catalytic domain"/>
    <property type="match status" value="1"/>
</dbReference>
<organism evidence="13">
    <name type="scientific">Streptomyces avermitilis</name>
    <dbReference type="NCBI Taxonomy" id="33903"/>
    <lineage>
        <taxon>Bacteria</taxon>
        <taxon>Bacillati</taxon>
        <taxon>Actinomycetota</taxon>
        <taxon>Actinomycetes</taxon>
        <taxon>Kitasatosporales</taxon>
        <taxon>Streptomycetaceae</taxon>
        <taxon>Streptomyces</taxon>
    </lineage>
</organism>
<evidence type="ECO:0000256" key="9">
    <source>
        <dbReference type="ARBA" id="ARBA00023049"/>
    </source>
</evidence>
<evidence type="ECO:0000256" key="7">
    <source>
        <dbReference type="ARBA" id="ARBA00022833"/>
    </source>
</evidence>
<keyword evidence="5" id="KW-0479">Metal-binding</keyword>
<name>A0A499VGR3_STRAX</name>
<protein>
    <recommendedName>
        <fullName evidence="12">Peptidase M48 domain-containing protein</fullName>
    </recommendedName>
</protein>
<dbReference type="PANTHER" id="PTHR43221:SF3">
    <property type="entry name" value="SLL1280 PROTEIN"/>
    <property type="match status" value="1"/>
</dbReference>
<keyword evidence="4" id="KW-0812">Transmembrane</keyword>
<comment type="cofactor">
    <cofactor evidence="1">
        <name>Zn(2+)</name>
        <dbReference type="ChEBI" id="CHEBI:29105"/>
    </cofactor>
</comment>
<evidence type="ECO:0000256" key="4">
    <source>
        <dbReference type="ARBA" id="ARBA00022692"/>
    </source>
</evidence>
<dbReference type="InterPro" id="IPR050083">
    <property type="entry name" value="HtpX_protease"/>
</dbReference>
<evidence type="ECO:0000256" key="5">
    <source>
        <dbReference type="ARBA" id="ARBA00022723"/>
    </source>
</evidence>
<dbReference type="CDD" id="cd07325">
    <property type="entry name" value="M48_Ste24p_like"/>
    <property type="match status" value="1"/>
</dbReference>
<feature type="compositionally biased region" description="Basic and acidic residues" evidence="11">
    <location>
        <begin position="1"/>
        <end position="15"/>
    </location>
</feature>
<accession>A0A499VGR3</accession>
<gene>
    <name evidence="13" type="ORF">SAVMC3_62520</name>
</gene>
<keyword evidence="6" id="KW-0378">Hydrolase</keyword>
<feature type="region of interest" description="Disordered" evidence="11">
    <location>
        <begin position="345"/>
        <end position="432"/>
    </location>
</feature>
<evidence type="ECO:0000256" key="2">
    <source>
        <dbReference type="ARBA" id="ARBA00022475"/>
    </source>
</evidence>
<dbReference type="Pfam" id="PF01435">
    <property type="entry name" value="Peptidase_M48"/>
    <property type="match status" value="1"/>
</dbReference>